<organism evidence="3 4">
    <name type="scientific">Vulgatibacter incomptus</name>
    <dbReference type="NCBI Taxonomy" id="1391653"/>
    <lineage>
        <taxon>Bacteria</taxon>
        <taxon>Pseudomonadati</taxon>
        <taxon>Myxococcota</taxon>
        <taxon>Myxococcia</taxon>
        <taxon>Myxococcales</taxon>
        <taxon>Cystobacterineae</taxon>
        <taxon>Vulgatibacteraceae</taxon>
        <taxon>Vulgatibacter</taxon>
    </lineage>
</organism>
<dbReference type="KEGG" id="vin:AKJ08_2162"/>
<accession>A0A0K1PE39</accession>
<keyword evidence="1" id="KW-1133">Transmembrane helix</keyword>
<evidence type="ECO:0000313" key="3">
    <source>
        <dbReference type="EMBL" id="AKU91775.1"/>
    </source>
</evidence>
<protein>
    <submittedName>
        <fullName evidence="3">Spore maturation protein A</fullName>
    </submittedName>
</protein>
<reference evidence="3 4" key="1">
    <citation type="submission" date="2015-08" db="EMBL/GenBank/DDBJ databases">
        <authorList>
            <person name="Babu N.S."/>
            <person name="Beckwith C.J."/>
            <person name="Beseler K.G."/>
            <person name="Brison A."/>
            <person name="Carone J.V."/>
            <person name="Caskin T.P."/>
            <person name="Diamond M."/>
            <person name="Durham M.E."/>
            <person name="Foxe J.M."/>
            <person name="Go M."/>
            <person name="Henderson B.A."/>
            <person name="Jones I.B."/>
            <person name="McGettigan J.A."/>
            <person name="Micheletti S.J."/>
            <person name="Nasrallah M.E."/>
            <person name="Ortiz D."/>
            <person name="Piller C.R."/>
            <person name="Privatt S.R."/>
            <person name="Schneider S.L."/>
            <person name="Sharp S."/>
            <person name="Smith T.C."/>
            <person name="Stanton J.D."/>
            <person name="Ullery H.E."/>
            <person name="Wilson R.J."/>
            <person name="Serrano M.G."/>
            <person name="Buck G."/>
            <person name="Lee V."/>
            <person name="Wang Y."/>
            <person name="Carvalho R."/>
            <person name="Voegtly L."/>
            <person name="Shi R."/>
            <person name="Duckworth R."/>
            <person name="Johnson A."/>
            <person name="Loviza R."/>
            <person name="Walstead R."/>
            <person name="Shah Z."/>
            <person name="Kiflezghi M."/>
            <person name="Wade K."/>
            <person name="Ball S.L."/>
            <person name="Bradley K.W."/>
            <person name="Asai D.J."/>
            <person name="Bowman C.A."/>
            <person name="Russell D.A."/>
            <person name="Pope W.H."/>
            <person name="Jacobs-Sera D."/>
            <person name="Hendrix R.W."/>
            <person name="Hatfull G.F."/>
        </authorList>
    </citation>
    <scope>NUCLEOTIDE SEQUENCE [LARGE SCALE GENOMIC DNA]</scope>
    <source>
        <strain evidence="3 4">DSM 27710</strain>
    </source>
</reference>
<dbReference type="InterPro" id="IPR011642">
    <property type="entry name" value="Gate_dom"/>
</dbReference>
<feature type="transmembrane region" description="Helical" evidence="1">
    <location>
        <begin position="144"/>
        <end position="164"/>
    </location>
</feature>
<dbReference type="PATRIC" id="fig|1391653.3.peg.2260"/>
<dbReference type="AlphaFoldDB" id="A0A0K1PE39"/>
<sequence length="214" mass="21650">MLTSATRGSVPAVGLIWFLLLALGLVAAAMGGDIGGFTSGAIDGAASAITLAIGLAGMLALWMGVLRVAEEAGLTRHLAALVRPVMCRLFPDVPRDHPAMSAMVLNVAANMLGLGNAATPFGLKAMEELQTLNPRRDTATDSMILFLVINASSVQLVPATVVALRTAGGAADPTSVVGPTLLATAVSTTVGVVAAKLLARARLFRAPAQAGLEG</sequence>
<dbReference type="Pfam" id="PF07670">
    <property type="entry name" value="Gate"/>
    <property type="match status" value="1"/>
</dbReference>
<name>A0A0K1PE39_9BACT</name>
<dbReference type="EMBL" id="CP012332">
    <property type="protein sequence ID" value="AKU91775.1"/>
    <property type="molecule type" value="Genomic_DNA"/>
</dbReference>
<evidence type="ECO:0000313" key="4">
    <source>
        <dbReference type="Proteomes" id="UP000055590"/>
    </source>
</evidence>
<feature type="transmembrane region" description="Helical" evidence="1">
    <location>
        <begin position="44"/>
        <end position="66"/>
    </location>
</feature>
<keyword evidence="1" id="KW-0812">Transmembrane</keyword>
<gene>
    <name evidence="3" type="ORF">AKJ08_2162</name>
</gene>
<feature type="transmembrane region" description="Helical" evidence="1">
    <location>
        <begin position="176"/>
        <end position="199"/>
    </location>
</feature>
<proteinExistence type="predicted"/>
<feature type="domain" description="Nucleoside transporter/FeoB GTPase Gate" evidence="2">
    <location>
        <begin position="53"/>
        <end position="162"/>
    </location>
</feature>
<keyword evidence="4" id="KW-1185">Reference proteome</keyword>
<keyword evidence="1" id="KW-0472">Membrane</keyword>
<evidence type="ECO:0000256" key="1">
    <source>
        <dbReference type="SAM" id="Phobius"/>
    </source>
</evidence>
<dbReference type="STRING" id="1391653.AKJ08_2162"/>
<evidence type="ECO:0000259" key="2">
    <source>
        <dbReference type="Pfam" id="PF07670"/>
    </source>
</evidence>
<dbReference type="Proteomes" id="UP000055590">
    <property type="component" value="Chromosome"/>
</dbReference>